<dbReference type="RefSeq" id="WP_407594318.1">
    <property type="nucleotide sequence ID" value="NZ_JBHDIY010000002.1"/>
</dbReference>
<evidence type="ECO:0000259" key="6">
    <source>
        <dbReference type="PROSITE" id="PS50929"/>
    </source>
</evidence>
<evidence type="ECO:0000313" key="7">
    <source>
        <dbReference type="EMBL" id="MFL4471838.1"/>
    </source>
</evidence>
<name>A0ABW8UXF4_9RHOB</name>
<feature type="transmembrane region" description="Helical" evidence="5">
    <location>
        <begin position="134"/>
        <end position="155"/>
    </location>
</feature>
<dbReference type="PROSITE" id="PS50929">
    <property type="entry name" value="ABC_TM1F"/>
    <property type="match status" value="1"/>
</dbReference>
<dbReference type="EMBL" id="JBHDIY010000002">
    <property type="protein sequence ID" value="MFL4471838.1"/>
    <property type="molecule type" value="Genomic_DNA"/>
</dbReference>
<proteinExistence type="predicted"/>
<comment type="caution">
    <text evidence="7">The sequence shown here is derived from an EMBL/GenBank/DDBJ whole genome shotgun (WGS) entry which is preliminary data.</text>
</comment>
<keyword evidence="8" id="KW-1185">Reference proteome</keyword>
<keyword evidence="4 5" id="KW-0472">Membrane</keyword>
<dbReference type="InterPro" id="IPR011527">
    <property type="entry name" value="ABC1_TM_dom"/>
</dbReference>
<dbReference type="Pfam" id="PF00664">
    <property type="entry name" value="ABC_membrane"/>
    <property type="match status" value="1"/>
</dbReference>
<evidence type="ECO:0000256" key="1">
    <source>
        <dbReference type="ARBA" id="ARBA00004651"/>
    </source>
</evidence>
<evidence type="ECO:0000313" key="8">
    <source>
        <dbReference type="Proteomes" id="UP001627408"/>
    </source>
</evidence>
<reference evidence="7 8" key="1">
    <citation type="submission" date="2024-08" db="EMBL/GenBank/DDBJ databases">
        <title>Tateyamaria sp. nov., isolated from marine algae.</title>
        <authorList>
            <person name="Choi B.J."/>
            <person name="Kim J.M."/>
            <person name="Lee J.K."/>
            <person name="Choi D.G."/>
            <person name="Bayburt H."/>
            <person name="Baek J.H."/>
            <person name="Han D.M."/>
            <person name="Jeon C.O."/>
        </authorList>
    </citation>
    <scope>NUCLEOTIDE SEQUENCE [LARGE SCALE GENOMIC DNA]</scope>
    <source>
        <strain evidence="7 8">KMU-156</strain>
    </source>
</reference>
<comment type="subcellular location">
    <subcellularLocation>
        <location evidence="1">Cell membrane</location>
        <topology evidence="1">Multi-pass membrane protein</topology>
    </subcellularLocation>
</comment>
<organism evidence="7 8">
    <name type="scientific">Tateyamaria armeniaca</name>
    <dbReference type="NCBI Taxonomy" id="2518930"/>
    <lineage>
        <taxon>Bacteria</taxon>
        <taxon>Pseudomonadati</taxon>
        <taxon>Pseudomonadota</taxon>
        <taxon>Alphaproteobacteria</taxon>
        <taxon>Rhodobacterales</taxon>
        <taxon>Roseobacteraceae</taxon>
        <taxon>Tateyamaria</taxon>
    </lineage>
</organism>
<feature type="transmembrane region" description="Helical" evidence="5">
    <location>
        <begin position="266"/>
        <end position="286"/>
    </location>
</feature>
<dbReference type="InterPro" id="IPR027417">
    <property type="entry name" value="P-loop_NTPase"/>
</dbReference>
<accession>A0ABW8UXF4</accession>
<dbReference type="Gene3D" id="1.20.1560.10">
    <property type="entry name" value="ABC transporter type 1, transmembrane domain"/>
    <property type="match status" value="1"/>
</dbReference>
<keyword evidence="3 5" id="KW-1133">Transmembrane helix</keyword>
<protein>
    <submittedName>
        <fullName evidence="7">ABC transporter transmembrane domain-containing protein</fullName>
    </submittedName>
</protein>
<sequence length="511" mass="54670">MQPWPHDPLPPLATRDRVTDAVLVVFCGIVQAAALALGAFATRDAFAALHGGSYLAIGTLLELALAGVLTALCLFTSGCRAERLGQSYAIDLRHALYARIAGLPKSRHEQRRVGALSLRFVGDLSAARLWFGQGLPGVLSACVVLPGAVAILFALSPALSLRGLVPLAIALMVMTAAAWHLERRHHRLRRRRAGIAISMIERIAIAPELDVMGRTDVELRRLDEQGARLRDDAVARRGRTVGLQALLQAGTAASGLTILWQASVLGVAPALVAASLSVLALIALPLQHLGAAWDQYCAWRVAREKAQALLREPTLPRARRRAKSPVCVEVTGTLDDRQIAFSAAGSCLTHLSGPDSHHLARIIAGLDHPETVDLRFNGMTDRPGVAYIGDDHIGLQGSLRRSATLMNRKRPGDRRIIETLTAFGLGDLLASGGLDQRLAENGKGLCAAQLLRLDLVRAVLGKTDVIVIASLRWLVETEKDQLLAALQNHSTATLLLADTSDISTTTKPGAL</sequence>
<gene>
    <name evidence="7" type="ORF">ACERZ8_18855</name>
</gene>
<dbReference type="InterPro" id="IPR036640">
    <property type="entry name" value="ABC1_TM_sf"/>
</dbReference>
<dbReference type="Proteomes" id="UP001627408">
    <property type="component" value="Unassembled WGS sequence"/>
</dbReference>
<evidence type="ECO:0000256" key="5">
    <source>
        <dbReference type="SAM" id="Phobius"/>
    </source>
</evidence>
<feature type="transmembrane region" description="Helical" evidence="5">
    <location>
        <begin position="53"/>
        <end position="75"/>
    </location>
</feature>
<evidence type="ECO:0000256" key="4">
    <source>
        <dbReference type="ARBA" id="ARBA00023136"/>
    </source>
</evidence>
<feature type="transmembrane region" description="Helical" evidence="5">
    <location>
        <begin position="21"/>
        <end position="41"/>
    </location>
</feature>
<feature type="domain" description="ABC transmembrane type-1" evidence="6">
    <location>
        <begin position="22"/>
        <end position="296"/>
    </location>
</feature>
<keyword evidence="2 5" id="KW-0812">Transmembrane</keyword>
<dbReference type="SUPFAM" id="SSF90123">
    <property type="entry name" value="ABC transporter transmembrane region"/>
    <property type="match status" value="1"/>
</dbReference>
<feature type="transmembrane region" description="Helical" evidence="5">
    <location>
        <begin position="161"/>
        <end position="181"/>
    </location>
</feature>
<dbReference type="Gene3D" id="3.40.50.300">
    <property type="entry name" value="P-loop containing nucleotide triphosphate hydrolases"/>
    <property type="match status" value="1"/>
</dbReference>
<evidence type="ECO:0000256" key="2">
    <source>
        <dbReference type="ARBA" id="ARBA00022692"/>
    </source>
</evidence>
<evidence type="ECO:0000256" key="3">
    <source>
        <dbReference type="ARBA" id="ARBA00022989"/>
    </source>
</evidence>